<comment type="caution">
    <text evidence="1">The sequence shown here is derived from an EMBL/GenBank/DDBJ whole genome shotgun (WGS) entry which is preliminary data.</text>
</comment>
<dbReference type="RefSeq" id="WP_311670687.1">
    <property type="nucleotide sequence ID" value="NZ_JAVREO010000029.1"/>
</dbReference>
<gene>
    <name evidence="1" type="ORF">RM844_30555</name>
</gene>
<evidence type="ECO:0000313" key="2">
    <source>
        <dbReference type="Proteomes" id="UP001183410"/>
    </source>
</evidence>
<keyword evidence="2" id="KW-1185">Reference proteome</keyword>
<evidence type="ECO:0000313" key="1">
    <source>
        <dbReference type="EMBL" id="MDT0270623.1"/>
    </source>
</evidence>
<proteinExistence type="predicted"/>
<name>A0ABU2K2E0_9ACTN</name>
<sequence length="56" mass="6210">MTNEPTRTTIPTDPDRVRELRDALPVDRVEIRHLLDEHDAAFAALATAGRSWAVAA</sequence>
<protein>
    <submittedName>
        <fullName evidence="1">Uncharacterized protein</fullName>
    </submittedName>
</protein>
<reference evidence="2" key="1">
    <citation type="submission" date="2023-07" db="EMBL/GenBank/DDBJ databases">
        <title>30 novel species of actinomycetes from the DSMZ collection.</title>
        <authorList>
            <person name="Nouioui I."/>
        </authorList>
    </citation>
    <scope>NUCLEOTIDE SEQUENCE [LARGE SCALE GENOMIC DNA]</scope>
    <source>
        <strain evidence="2">DSM 44915</strain>
    </source>
</reference>
<dbReference type="Proteomes" id="UP001183410">
    <property type="component" value="Unassembled WGS sequence"/>
</dbReference>
<dbReference type="EMBL" id="JAVREO010000029">
    <property type="protein sequence ID" value="MDT0270623.1"/>
    <property type="molecule type" value="Genomic_DNA"/>
</dbReference>
<accession>A0ABU2K2E0</accession>
<organism evidence="1 2">
    <name type="scientific">Streptomyces chisholmiae</name>
    <dbReference type="NCBI Taxonomy" id="3075540"/>
    <lineage>
        <taxon>Bacteria</taxon>
        <taxon>Bacillati</taxon>
        <taxon>Actinomycetota</taxon>
        <taxon>Actinomycetes</taxon>
        <taxon>Kitasatosporales</taxon>
        <taxon>Streptomycetaceae</taxon>
        <taxon>Streptomyces</taxon>
    </lineage>
</organism>